<feature type="transmembrane region" description="Helical" evidence="8">
    <location>
        <begin position="236"/>
        <end position="257"/>
    </location>
</feature>
<comment type="subcellular location">
    <subcellularLocation>
        <location evidence="1">Cell membrane</location>
        <topology evidence="1">Multi-pass membrane protein</topology>
    </subcellularLocation>
</comment>
<evidence type="ECO:0000256" key="3">
    <source>
        <dbReference type="ARBA" id="ARBA00022448"/>
    </source>
</evidence>
<keyword evidence="10" id="KW-1185">Reference proteome</keyword>
<feature type="transmembrane region" description="Helical" evidence="8">
    <location>
        <begin position="319"/>
        <end position="341"/>
    </location>
</feature>
<feature type="transmembrane region" description="Helical" evidence="8">
    <location>
        <begin position="477"/>
        <end position="498"/>
    </location>
</feature>
<comment type="caution">
    <text evidence="9">The sequence shown here is derived from an EMBL/GenBank/DDBJ whole genome shotgun (WGS) entry which is preliminary data.</text>
</comment>
<feature type="transmembrane region" description="Helical" evidence="8">
    <location>
        <begin position="412"/>
        <end position="440"/>
    </location>
</feature>
<dbReference type="GO" id="GO:0022857">
    <property type="term" value="F:transmembrane transporter activity"/>
    <property type="evidence" value="ECO:0007669"/>
    <property type="project" value="InterPro"/>
</dbReference>
<protein>
    <submittedName>
        <fullName evidence="9">BCCT family transporter</fullName>
    </submittedName>
</protein>
<dbReference type="PROSITE" id="PS01303">
    <property type="entry name" value="BCCT"/>
    <property type="match status" value="1"/>
</dbReference>
<evidence type="ECO:0000256" key="7">
    <source>
        <dbReference type="ARBA" id="ARBA00023136"/>
    </source>
</evidence>
<evidence type="ECO:0000256" key="6">
    <source>
        <dbReference type="ARBA" id="ARBA00022989"/>
    </source>
</evidence>
<keyword evidence="3" id="KW-0813">Transport</keyword>
<keyword evidence="7 8" id="KW-0472">Membrane</keyword>
<proteinExistence type="inferred from homology"/>
<reference evidence="9 10" key="1">
    <citation type="submission" date="2020-01" db="EMBL/GenBank/DDBJ databases">
        <title>Genomes of bacteria type strains.</title>
        <authorList>
            <person name="Chen J."/>
            <person name="Zhu S."/>
            <person name="Yang J."/>
        </authorList>
    </citation>
    <scope>NUCLEOTIDE SEQUENCE [LARGE SCALE GENOMIC DNA]</scope>
    <source>
        <strain evidence="9 10">LMG 22958</strain>
    </source>
</reference>
<dbReference type="PANTHER" id="PTHR30047">
    <property type="entry name" value="HIGH-AFFINITY CHOLINE TRANSPORT PROTEIN-RELATED"/>
    <property type="match status" value="1"/>
</dbReference>
<evidence type="ECO:0000256" key="1">
    <source>
        <dbReference type="ARBA" id="ARBA00004651"/>
    </source>
</evidence>
<dbReference type="GO" id="GO:0005886">
    <property type="term" value="C:plasma membrane"/>
    <property type="evidence" value="ECO:0007669"/>
    <property type="project" value="UniProtKB-SubCell"/>
</dbReference>
<comment type="similarity">
    <text evidence="2">Belongs to the BCCT transporter (TC 2.A.15) family.</text>
</comment>
<name>A0A6L9MWR5_9ALTE</name>
<feature type="transmembrane region" description="Helical" evidence="8">
    <location>
        <begin position="452"/>
        <end position="471"/>
    </location>
</feature>
<keyword evidence="4" id="KW-1003">Cell membrane</keyword>
<evidence type="ECO:0000313" key="9">
    <source>
        <dbReference type="EMBL" id="NDW22343.1"/>
    </source>
</evidence>
<keyword evidence="6 8" id="KW-1133">Transmembrane helix</keyword>
<keyword evidence="5 8" id="KW-0812">Transmembrane</keyword>
<feature type="transmembrane region" description="Helical" evidence="8">
    <location>
        <begin position="99"/>
        <end position="119"/>
    </location>
</feature>
<evidence type="ECO:0000313" key="10">
    <source>
        <dbReference type="Proteomes" id="UP000478837"/>
    </source>
</evidence>
<dbReference type="NCBIfam" id="NF007399">
    <property type="entry name" value="PRK09928.1"/>
    <property type="match status" value="1"/>
</dbReference>
<dbReference type="NCBIfam" id="TIGR00842">
    <property type="entry name" value="bcct"/>
    <property type="match status" value="1"/>
</dbReference>
<dbReference type="InterPro" id="IPR000060">
    <property type="entry name" value="BCCT_transptr"/>
</dbReference>
<accession>A0A6L9MWR5</accession>
<dbReference type="EMBL" id="JAAAWP010000007">
    <property type="protein sequence ID" value="NDW22343.1"/>
    <property type="molecule type" value="Genomic_DNA"/>
</dbReference>
<evidence type="ECO:0000256" key="4">
    <source>
        <dbReference type="ARBA" id="ARBA00022475"/>
    </source>
</evidence>
<evidence type="ECO:0000256" key="8">
    <source>
        <dbReference type="SAM" id="Phobius"/>
    </source>
</evidence>
<dbReference type="AlphaFoldDB" id="A0A6L9MWR5"/>
<feature type="transmembrane region" description="Helical" evidence="8">
    <location>
        <begin position="191"/>
        <end position="216"/>
    </location>
</feature>
<feature type="transmembrane region" description="Helical" evidence="8">
    <location>
        <begin position="269"/>
        <end position="292"/>
    </location>
</feature>
<organism evidence="9 10">
    <name type="scientific">Alteromonas hispanica</name>
    <dbReference type="NCBI Taxonomy" id="315421"/>
    <lineage>
        <taxon>Bacteria</taxon>
        <taxon>Pseudomonadati</taxon>
        <taxon>Pseudomonadota</taxon>
        <taxon>Gammaproteobacteria</taxon>
        <taxon>Alteromonadales</taxon>
        <taxon>Alteromonadaceae</taxon>
        <taxon>Alteromonas/Salinimonas group</taxon>
        <taxon>Alteromonas</taxon>
    </lineage>
</organism>
<feature type="transmembrane region" description="Helical" evidence="8">
    <location>
        <begin position="353"/>
        <end position="372"/>
    </location>
</feature>
<dbReference type="Pfam" id="PF02028">
    <property type="entry name" value="BCCT"/>
    <property type="match status" value="1"/>
</dbReference>
<dbReference type="PANTHER" id="PTHR30047:SF7">
    <property type="entry name" value="HIGH-AFFINITY CHOLINE TRANSPORT PROTEIN"/>
    <property type="match status" value="1"/>
</dbReference>
<feature type="transmembrane region" description="Helical" evidence="8">
    <location>
        <begin position="147"/>
        <end position="170"/>
    </location>
</feature>
<dbReference type="Proteomes" id="UP000478837">
    <property type="component" value="Unassembled WGS sequence"/>
</dbReference>
<feature type="transmembrane region" description="Helical" evidence="8">
    <location>
        <begin position="59"/>
        <end position="78"/>
    </location>
</feature>
<evidence type="ECO:0000256" key="2">
    <source>
        <dbReference type="ARBA" id="ARBA00005658"/>
    </source>
</evidence>
<dbReference type="InterPro" id="IPR018093">
    <property type="entry name" value="BCCT_CS"/>
</dbReference>
<evidence type="ECO:0000256" key="5">
    <source>
        <dbReference type="ARBA" id="ARBA00022692"/>
    </source>
</evidence>
<sequence>MWKDLVCVIKEENKSPLNKAVFYSSSAIILCLLAFAALAPSLADTVFQATQALIVSNGSWFYVFAVAVIVIFVVYLGMSRYGEIKLGPDHAVPEFGFPTWLSMLFAAGMGIGLMFFGVAEPLMHYLAPPTADPGTIDAVRESMKMTFFHWGIHAWAIYAIVALILGYFAYRQNLPLTLRSALYPIIGDKIYGWPGHIVDIFAVTSTVFGVSTSLGLGASQVNAGFNYLFGLPSNTGVQIAIMAGVVGLAVISVTTGLDKGIRRLSETNMVLAIALLLIVLILGPTVFLLQAFMQNTGAYLADIVRNTFNLFAYDKTDWIGGWTIFYWGWWLAWAPFVGLFIARISYGRTIREFILGVLLIPSVFTLFWMTVFGNSAIDQVMSQGQEVLATMVNEDSAVALFVFLEQFPFSSVLNFIAVLMVIVFFVTSCDSGAMVVDMLCSHGRNDTPIWQRIYWAIGVGVVSAVLLYAGGLGALQTMTIAAALPFAIVLLIAMFGLLKALRVEGYKRESLQVLAGTPQHSDGDKNWKERLENIVTFPDEEAVRRFLRKVAKPAMEEVGKEFKEQHFDVSLEDTDEALILRVTMGTDPDFIYAVYPTSTEQPEFAPSEEEVDGRAQQTYYRAEVHLSEGGQNYDIMGWSKLSVINDVIDHYHKHQHFIHLLK</sequence>
<feature type="transmembrane region" description="Helical" evidence="8">
    <location>
        <begin position="20"/>
        <end position="39"/>
    </location>
</feature>
<gene>
    <name evidence="9" type="ORF">GTW09_12485</name>
</gene>